<keyword evidence="1" id="KW-0812">Transmembrane</keyword>
<feature type="transmembrane region" description="Helical" evidence="1">
    <location>
        <begin position="47"/>
        <end position="67"/>
    </location>
</feature>
<accession>A0ABP8DG94</accession>
<evidence type="ECO:0000313" key="3">
    <source>
        <dbReference type="EMBL" id="GAA4255260.1"/>
    </source>
</evidence>
<gene>
    <name evidence="3" type="primary">eccE</name>
    <name evidence="3" type="ORF">GCM10022255_063420</name>
</gene>
<reference evidence="4" key="1">
    <citation type="journal article" date="2019" name="Int. J. Syst. Evol. Microbiol.">
        <title>The Global Catalogue of Microorganisms (GCM) 10K type strain sequencing project: providing services to taxonomists for standard genome sequencing and annotation.</title>
        <authorList>
            <consortium name="The Broad Institute Genomics Platform"/>
            <consortium name="The Broad Institute Genome Sequencing Center for Infectious Disease"/>
            <person name="Wu L."/>
            <person name="Ma J."/>
        </authorList>
    </citation>
    <scope>NUCLEOTIDE SEQUENCE [LARGE SCALE GENOMIC DNA]</scope>
    <source>
        <strain evidence="4">JCM 17441</strain>
    </source>
</reference>
<dbReference type="Proteomes" id="UP001500620">
    <property type="component" value="Unassembled WGS sequence"/>
</dbReference>
<evidence type="ECO:0000259" key="2">
    <source>
        <dbReference type="Pfam" id="PF11203"/>
    </source>
</evidence>
<proteinExistence type="predicted"/>
<name>A0ABP8DG94_9ACTN</name>
<keyword evidence="4" id="KW-1185">Reference proteome</keyword>
<feature type="transmembrane region" description="Helical" evidence="1">
    <location>
        <begin position="19"/>
        <end position="41"/>
    </location>
</feature>
<dbReference type="RefSeq" id="WP_345132250.1">
    <property type="nucleotide sequence ID" value="NZ_BAABAT010000020.1"/>
</dbReference>
<keyword evidence="1" id="KW-0472">Membrane</keyword>
<evidence type="ECO:0000256" key="1">
    <source>
        <dbReference type="SAM" id="Phobius"/>
    </source>
</evidence>
<comment type="caution">
    <text evidence="3">The sequence shown here is derived from an EMBL/GenBank/DDBJ whole genome shotgun (WGS) entry which is preliminary data.</text>
</comment>
<evidence type="ECO:0000313" key="4">
    <source>
        <dbReference type="Proteomes" id="UP001500620"/>
    </source>
</evidence>
<protein>
    <submittedName>
        <fullName evidence="3">Type VII secretion protein EccE</fullName>
    </submittedName>
</protein>
<keyword evidence="1" id="KW-1133">Transmembrane helix</keyword>
<feature type="domain" description="Type VII secretion system protein EccE" evidence="2">
    <location>
        <begin position="210"/>
        <end position="314"/>
    </location>
</feature>
<dbReference type="InterPro" id="IPR050051">
    <property type="entry name" value="EccE_dom"/>
</dbReference>
<organism evidence="3 4">
    <name type="scientific">Dactylosporangium darangshiense</name>
    <dbReference type="NCBI Taxonomy" id="579108"/>
    <lineage>
        <taxon>Bacteria</taxon>
        <taxon>Bacillati</taxon>
        <taxon>Actinomycetota</taxon>
        <taxon>Actinomycetes</taxon>
        <taxon>Micromonosporales</taxon>
        <taxon>Micromonosporaceae</taxon>
        <taxon>Dactylosporangium</taxon>
    </lineage>
</organism>
<sequence>MTQAPVPAQQPRLRRRPGLFAGLPIGRVLLVEAVLLGIAAVLPRGPVVAGITAFAGILVIVIALLRARGRWWLERRAMAGEFRRRRKAGPVPHSADGLPLVMLRTLAPGLTVRDVPGETAQDRPIGIGCDAAGWYAAVQLGGEASMSGDAAAGVPLDLLAKVLHNAADAGAVVQVSTVSVPAPWPQIDAAQFAARSYHELHQLQTAPPVPAERTTWVAVRLDARTRAEAGLGGADDAERAPELVASLARKASRLLRAAGLEHRILTAGELVGALVRACEFDPAVPGYGHPGEPWRPREEWTAWRNGELSHNGLWLKTWPRLPETAALLERLLSLPAASCAASLTLTRDGEGLAARCLVRVAATASALEPAVRAIEEAATAANAELVRLDGEHGPAVYACAPTGGGAK</sequence>
<dbReference type="EMBL" id="BAABAT010000020">
    <property type="protein sequence ID" value="GAA4255260.1"/>
    <property type="molecule type" value="Genomic_DNA"/>
</dbReference>
<dbReference type="Pfam" id="PF11203">
    <property type="entry name" value="EccE"/>
    <property type="match status" value="1"/>
</dbReference>